<sequence length="87" mass="9365">MARAETDCYQEMASALGDVTIGDLVNRPLDDPAVLAAARSMLEIPTTGYDRPVFLGQGLADEMVPAPLALKLAANLQPVELRGLWIR</sequence>
<protein>
    <submittedName>
        <fullName evidence="1">Uncharacterized protein</fullName>
    </submittedName>
</protein>
<name>A0ABU4C4P8_RHOGO</name>
<gene>
    <name evidence="1" type="ORF">R3Q16_32730</name>
</gene>
<accession>A0ABU4C4P8</accession>
<dbReference type="Proteomes" id="UP001185927">
    <property type="component" value="Unassembled WGS sequence"/>
</dbReference>
<dbReference type="RefSeq" id="WP_317545811.1">
    <property type="nucleotide sequence ID" value="NZ_JAWLKB010000043.1"/>
</dbReference>
<comment type="caution">
    <text evidence="1">The sequence shown here is derived from an EMBL/GenBank/DDBJ whole genome shotgun (WGS) entry which is preliminary data.</text>
</comment>
<reference evidence="1 2" key="1">
    <citation type="submission" date="2023-10" db="EMBL/GenBank/DDBJ databases">
        <title>Development of a sustainable strategy for remediation of hydrocarbon-contaminated territories based on the waste exchange concept.</title>
        <authorList>
            <person name="Krivoruchko A."/>
        </authorList>
    </citation>
    <scope>NUCLEOTIDE SEQUENCE [LARGE SCALE GENOMIC DNA]</scope>
    <source>
        <strain evidence="1 2">IEGM 1203</strain>
    </source>
</reference>
<organism evidence="1 2">
    <name type="scientific">Rhodococcus globerulus</name>
    <dbReference type="NCBI Taxonomy" id="33008"/>
    <lineage>
        <taxon>Bacteria</taxon>
        <taxon>Bacillati</taxon>
        <taxon>Actinomycetota</taxon>
        <taxon>Actinomycetes</taxon>
        <taxon>Mycobacteriales</taxon>
        <taxon>Nocardiaceae</taxon>
        <taxon>Rhodococcus</taxon>
    </lineage>
</organism>
<keyword evidence="2" id="KW-1185">Reference proteome</keyword>
<evidence type="ECO:0000313" key="1">
    <source>
        <dbReference type="EMBL" id="MDV6271380.1"/>
    </source>
</evidence>
<evidence type="ECO:0000313" key="2">
    <source>
        <dbReference type="Proteomes" id="UP001185927"/>
    </source>
</evidence>
<proteinExistence type="predicted"/>
<dbReference type="EMBL" id="JAWLKB010000043">
    <property type="protein sequence ID" value="MDV6271380.1"/>
    <property type="molecule type" value="Genomic_DNA"/>
</dbReference>